<evidence type="ECO:0000256" key="4">
    <source>
        <dbReference type="ARBA" id="ARBA00022989"/>
    </source>
</evidence>
<feature type="transmembrane region" description="Helical" evidence="6">
    <location>
        <begin position="241"/>
        <end position="262"/>
    </location>
</feature>
<dbReference type="InterPro" id="IPR050189">
    <property type="entry name" value="MFS_Efflux_Transporters"/>
</dbReference>
<gene>
    <name evidence="7" type="ORF">SAMN05216212_2876</name>
</gene>
<feature type="transmembrane region" description="Helical" evidence="6">
    <location>
        <begin position="186"/>
        <end position="207"/>
    </location>
</feature>
<keyword evidence="4 6" id="KW-1133">Transmembrane helix</keyword>
<reference evidence="8" key="1">
    <citation type="submission" date="2016-10" db="EMBL/GenBank/DDBJ databases">
        <authorList>
            <person name="Varghese N."/>
            <person name="Submissions S."/>
        </authorList>
    </citation>
    <scope>NUCLEOTIDE SEQUENCE [LARGE SCALE GENOMIC DNA]</scope>
    <source>
        <strain evidence="8">CGMCC 1.10658</strain>
    </source>
</reference>
<dbReference type="STRING" id="658219.SAMN05216212_2876"/>
<comment type="subcellular location">
    <subcellularLocation>
        <location evidence="1">Cell membrane</location>
        <topology evidence="1">Multi-pass membrane protein</topology>
    </subcellularLocation>
</comment>
<feature type="transmembrane region" description="Helical" evidence="6">
    <location>
        <begin position="129"/>
        <end position="149"/>
    </location>
</feature>
<evidence type="ECO:0000313" key="7">
    <source>
        <dbReference type="EMBL" id="SDK65169.1"/>
    </source>
</evidence>
<feature type="transmembrane region" description="Helical" evidence="6">
    <location>
        <begin position="389"/>
        <end position="407"/>
    </location>
</feature>
<dbReference type="Gene3D" id="1.20.1250.20">
    <property type="entry name" value="MFS general substrate transporter like domains"/>
    <property type="match status" value="1"/>
</dbReference>
<dbReference type="GO" id="GO:0022857">
    <property type="term" value="F:transmembrane transporter activity"/>
    <property type="evidence" value="ECO:0007669"/>
    <property type="project" value="InterPro"/>
</dbReference>
<dbReference type="GO" id="GO:0005886">
    <property type="term" value="C:plasma membrane"/>
    <property type="evidence" value="ECO:0007669"/>
    <property type="project" value="UniProtKB-SubCell"/>
</dbReference>
<accession>A0A1G9DMR7</accession>
<dbReference type="PANTHER" id="PTHR43124:SF10">
    <property type="entry name" value="PURINE EFFLUX PUMP PBUE"/>
    <property type="match status" value="1"/>
</dbReference>
<sequence>MSHNAESITEPGRPAAASGLLGGGFPRAAEDGWVASLLLAFLSSAGLYYVNIFPVIVDSLMAGAGLSAAQAGEITFANTVGAVIGAFCISLLVRRIPRWKLAAACLLVASIGMDLLTISLGNIELLKPLRLAHGILGGALVGLGFAAIARSGIAGRAYSMVLLVQYTGGAIGLLVLPGLVQQHGTYVPFYALVTFSTLTLAMLPFVADYPLPRGAGKTLLPTDTEVGEAIAQERPSLTPMVITLGALFCFQFANMALFAFIFDLGKSFALPLDFISQTLFWANLIAIGGAALAAYTGQRFPLAAPLGIALLITLLGLAMFAFSNIRPVFILANIATGMTWAFCVPYLLTMASRFDSAGQMGAFGGFASKMGLACGPLVAGYFISGGGSYTQLVGIACFMLLVCMLALPSAARLDRAQS</sequence>
<feature type="transmembrane region" description="Helical" evidence="6">
    <location>
        <begin position="328"/>
        <end position="348"/>
    </location>
</feature>
<keyword evidence="8" id="KW-1185">Reference proteome</keyword>
<feature type="transmembrane region" description="Helical" evidence="6">
    <location>
        <begin position="76"/>
        <end position="94"/>
    </location>
</feature>
<dbReference type="SUPFAM" id="SSF103473">
    <property type="entry name" value="MFS general substrate transporter"/>
    <property type="match status" value="1"/>
</dbReference>
<keyword evidence="5 6" id="KW-0472">Membrane</keyword>
<keyword evidence="3 6" id="KW-0812">Transmembrane</keyword>
<dbReference type="PANTHER" id="PTHR43124">
    <property type="entry name" value="PURINE EFFLUX PUMP PBUE"/>
    <property type="match status" value="1"/>
</dbReference>
<proteinExistence type="predicted"/>
<protein>
    <submittedName>
        <fullName evidence="7">Predicted arabinose efflux permease, MFS family</fullName>
    </submittedName>
</protein>
<feature type="transmembrane region" description="Helical" evidence="6">
    <location>
        <begin position="302"/>
        <end position="322"/>
    </location>
</feature>
<feature type="transmembrane region" description="Helical" evidence="6">
    <location>
        <begin position="360"/>
        <end position="383"/>
    </location>
</feature>
<evidence type="ECO:0000256" key="5">
    <source>
        <dbReference type="ARBA" id="ARBA00023136"/>
    </source>
</evidence>
<organism evidence="7 8">
    <name type="scientific">Microbulbifer yueqingensis</name>
    <dbReference type="NCBI Taxonomy" id="658219"/>
    <lineage>
        <taxon>Bacteria</taxon>
        <taxon>Pseudomonadati</taxon>
        <taxon>Pseudomonadota</taxon>
        <taxon>Gammaproteobacteria</taxon>
        <taxon>Cellvibrionales</taxon>
        <taxon>Microbulbiferaceae</taxon>
        <taxon>Microbulbifer</taxon>
    </lineage>
</organism>
<dbReference type="RefSeq" id="WP_091515768.1">
    <property type="nucleotide sequence ID" value="NZ_FNFH01000006.1"/>
</dbReference>
<dbReference type="OrthoDB" id="7628497at2"/>
<name>A0A1G9DMR7_9GAMM</name>
<evidence type="ECO:0000256" key="1">
    <source>
        <dbReference type="ARBA" id="ARBA00004651"/>
    </source>
</evidence>
<feature type="transmembrane region" description="Helical" evidence="6">
    <location>
        <begin position="161"/>
        <end position="180"/>
    </location>
</feature>
<dbReference type="Pfam" id="PF07690">
    <property type="entry name" value="MFS_1"/>
    <property type="match status" value="1"/>
</dbReference>
<feature type="transmembrane region" description="Helical" evidence="6">
    <location>
        <begin position="274"/>
        <end position="295"/>
    </location>
</feature>
<evidence type="ECO:0000256" key="3">
    <source>
        <dbReference type="ARBA" id="ARBA00022692"/>
    </source>
</evidence>
<evidence type="ECO:0000313" key="8">
    <source>
        <dbReference type="Proteomes" id="UP000199305"/>
    </source>
</evidence>
<dbReference type="InterPro" id="IPR036259">
    <property type="entry name" value="MFS_trans_sf"/>
</dbReference>
<evidence type="ECO:0000256" key="2">
    <source>
        <dbReference type="ARBA" id="ARBA00022475"/>
    </source>
</evidence>
<keyword evidence="2" id="KW-1003">Cell membrane</keyword>
<feature type="transmembrane region" description="Helical" evidence="6">
    <location>
        <begin position="33"/>
        <end position="56"/>
    </location>
</feature>
<dbReference type="AlphaFoldDB" id="A0A1G9DMR7"/>
<feature type="transmembrane region" description="Helical" evidence="6">
    <location>
        <begin position="101"/>
        <end position="123"/>
    </location>
</feature>
<dbReference type="InterPro" id="IPR011701">
    <property type="entry name" value="MFS"/>
</dbReference>
<dbReference type="EMBL" id="FNFH01000006">
    <property type="protein sequence ID" value="SDK65169.1"/>
    <property type="molecule type" value="Genomic_DNA"/>
</dbReference>
<evidence type="ECO:0000256" key="6">
    <source>
        <dbReference type="SAM" id="Phobius"/>
    </source>
</evidence>
<dbReference type="Proteomes" id="UP000199305">
    <property type="component" value="Unassembled WGS sequence"/>
</dbReference>